<dbReference type="PROSITE" id="PS51186">
    <property type="entry name" value="GNAT"/>
    <property type="match status" value="2"/>
</dbReference>
<feature type="domain" description="N-acetyltransferase" evidence="13">
    <location>
        <begin position="1117"/>
        <end position="1279"/>
    </location>
</feature>
<evidence type="ECO:0000256" key="5">
    <source>
        <dbReference type="ARBA" id="ARBA00022801"/>
    </source>
</evidence>
<dbReference type="Pfam" id="PF01427">
    <property type="entry name" value="Peptidase_M15"/>
    <property type="match status" value="1"/>
</dbReference>
<reference evidence="16" key="1">
    <citation type="journal article" date="2016" name="Proc. Natl. Acad. Sci. U.S.A.">
        <title>Chromosome-level assembly of Arabidopsis thaliana Ler reveals the extent of translocation and inversion polymorphisms.</title>
        <authorList>
            <person name="Zapata L."/>
            <person name="Ding J."/>
            <person name="Willing E.M."/>
            <person name="Hartwig B."/>
            <person name="Bezdan D."/>
            <person name="Jiao W.B."/>
            <person name="Patel V."/>
            <person name="Velikkakam James G."/>
            <person name="Koornneef M."/>
            <person name="Ossowski S."/>
            <person name="Schneeberger K."/>
        </authorList>
    </citation>
    <scope>NUCLEOTIDE SEQUENCE [LARGE SCALE GENOMIC DNA]</scope>
    <source>
        <strain evidence="16">cv. Landsberg erecta</strain>
    </source>
</reference>
<dbReference type="GO" id="GO:0008237">
    <property type="term" value="F:metallopeptidase activity"/>
    <property type="evidence" value="ECO:0007669"/>
    <property type="project" value="UniProtKB-KW"/>
</dbReference>
<evidence type="ECO:0000256" key="6">
    <source>
        <dbReference type="ARBA" id="ARBA00022833"/>
    </source>
</evidence>
<dbReference type="InterPro" id="IPR011251">
    <property type="entry name" value="Luciferase-like_dom"/>
</dbReference>
<dbReference type="Proteomes" id="UP000078284">
    <property type="component" value="Unassembled WGS sequence"/>
</dbReference>
<gene>
    <name evidence="15" type="ORF">AXX17_ATUG04830</name>
</gene>
<dbReference type="InterPro" id="IPR009045">
    <property type="entry name" value="Zn_M74/Hedgehog-like"/>
</dbReference>
<comment type="similarity">
    <text evidence="12">Belongs to the NtaA/SnaA/DszA monooxygenase family.</text>
</comment>
<evidence type="ECO:0000256" key="7">
    <source>
        <dbReference type="ARBA" id="ARBA00022997"/>
    </source>
</evidence>
<organism evidence="15 16">
    <name type="scientific">Arabidopsis thaliana</name>
    <name type="common">Mouse-ear cress</name>
    <dbReference type="NCBI Taxonomy" id="3702"/>
    <lineage>
        <taxon>Eukaryota</taxon>
        <taxon>Viridiplantae</taxon>
        <taxon>Streptophyta</taxon>
        <taxon>Embryophyta</taxon>
        <taxon>Tracheophyta</taxon>
        <taxon>Spermatophyta</taxon>
        <taxon>Magnoliopsida</taxon>
        <taxon>eudicotyledons</taxon>
        <taxon>Gunneridae</taxon>
        <taxon>Pentapetalae</taxon>
        <taxon>rosids</taxon>
        <taxon>malvids</taxon>
        <taxon>Brassicales</taxon>
        <taxon>Brassicaceae</taxon>
        <taxon>Camelineae</taxon>
        <taxon>Arabidopsis</taxon>
    </lineage>
</organism>
<dbReference type="GO" id="GO:0004497">
    <property type="term" value="F:monooxygenase activity"/>
    <property type="evidence" value="ECO:0007669"/>
    <property type="project" value="UniProtKB-KW"/>
</dbReference>
<dbReference type="CDD" id="cd04301">
    <property type="entry name" value="NAT_SF"/>
    <property type="match status" value="2"/>
</dbReference>
<dbReference type="Gene3D" id="3.30.70.100">
    <property type="match status" value="1"/>
</dbReference>
<dbReference type="InterPro" id="IPR007138">
    <property type="entry name" value="ABM_dom"/>
</dbReference>
<evidence type="ECO:0000256" key="12">
    <source>
        <dbReference type="ARBA" id="ARBA00033748"/>
    </source>
</evidence>
<dbReference type="SUPFAM" id="SSF55166">
    <property type="entry name" value="Hedgehog/DD-peptidase"/>
    <property type="match status" value="1"/>
</dbReference>
<evidence type="ECO:0000256" key="10">
    <source>
        <dbReference type="ARBA" id="ARBA00023049"/>
    </source>
</evidence>
<dbReference type="SUPFAM" id="SSF51679">
    <property type="entry name" value="Bacterial luciferase-like"/>
    <property type="match status" value="1"/>
</dbReference>
<dbReference type="EMBL" id="LUHQ01000028">
    <property type="protein sequence ID" value="OAO89065.1"/>
    <property type="molecule type" value="Genomic_DNA"/>
</dbReference>
<dbReference type="GO" id="GO:0046872">
    <property type="term" value="F:metal ion binding"/>
    <property type="evidence" value="ECO:0007669"/>
    <property type="project" value="UniProtKB-KW"/>
</dbReference>
<keyword evidence="5" id="KW-0378">Hydrolase</keyword>
<dbReference type="PANTHER" id="PTHR30011">
    <property type="entry name" value="ALKANESULFONATE MONOOXYGENASE-RELATED"/>
    <property type="match status" value="1"/>
</dbReference>
<evidence type="ECO:0000256" key="2">
    <source>
        <dbReference type="ARBA" id="ARBA00022643"/>
    </source>
</evidence>
<feature type="domain" description="N-acetyltransferase" evidence="13">
    <location>
        <begin position="441"/>
        <end position="578"/>
    </location>
</feature>
<keyword evidence="7" id="KW-0224">Dipeptidase</keyword>
<dbReference type="NCBIfam" id="TIGR03860">
    <property type="entry name" value="FMN_nitrolo"/>
    <property type="match status" value="1"/>
</dbReference>
<evidence type="ECO:0000256" key="9">
    <source>
        <dbReference type="ARBA" id="ARBA00023033"/>
    </source>
</evidence>
<dbReference type="Pfam" id="PF00296">
    <property type="entry name" value="Bac_luciferase"/>
    <property type="match status" value="1"/>
</dbReference>
<dbReference type="InterPro" id="IPR016181">
    <property type="entry name" value="Acyl_CoA_acyltransferase"/>
</dbReference>
<dbReference type="Pfam" id="PF00583">
    <property type="entry name" value="Acetyltransf_1"/>
    <property type="match status" value="2"/>
</dbReference>
<keyword evidence="2" id="KW-0288">FMN</keyword>
<evidence type="ECO:0000256" key="4">
    <source>
        <dbReference type="ARBA" id="ARBA00022723"/>
    </source>
</evidence>
<keyword evidence="11" id="KW-0961">Cell wall biogenesis/degradation</keyword>
<keyword evidence="8" id="KW-0560">Oxidoreductase</keyword>
<sequence>MTTRYRKQPYLFSIITLSLGIGLLAVTGPSAFIPKANAVSAQTESVKSSAPVKLNKLPKGFVYVDDIDPKIVSEIRYAGSYNFIGKPIIGYKAPLAILTQQAALSLKAVNEDLAKQGYTLKIYDAYRPQKAVDQFISWSKDAKDQKMKKIFYPDVNKSKLFSSGYLARKSGHSRGSTVDLTLIVNSTGKDVDMGSPYDFLGVISEHGTKLITKQQTENRSVLKKAMEKRGFTAYSKEWWHYTLKNEPRISIVRNHQWAFAAWETGKRIAGHRGEATLLHVDAHLDDTWDGILADGLDRIQDEQDAIAVAGQLEIDNFIWAGFATGTIGRVVYVCPRDVDESDPFDLSDWPLQGEQLRPLKRLLEKRSYHGIRLDSVQELRKAAETQGADQLLETATYPVILDLDLDYFKLKPLEPADLALKPDKQIREELSYLRELCEYDQVTVALSPSFCGGEEQSAYLLELFCEEFGLQLSQAEIWTDPGLTLYGYKADDEIIGVVGSRLDENNVLEIRHIAVHPDERGKGYGRGIVLELLAKTNPDALVAETDDDGVNFYRAIGFTIESLGERFPGVERYRCTYETEPEEEMASKRQIKLGAILHGAGGNMAAWRHPDAPSDASVNFPYYKKLAQKAEEGKFDFVFIADGLYINEKSIPHFLNRFEPITILSALAAATNKIGLVGTLSSSYSEPFTVARQFSSLDHISGGRAGWNVVTSPLEGSALNYSKAEHPSHPTRYRIAREYLEVVRGLWDSWEDDAFVRDKASGVYFDPAKLHRLNHKGEFFSVQGPLNIGRSRQGQPLIFQAGASDDGRQFAATVADAIFTNAESFDEAVLHYSDVNKRALASGRTAYQPLLLPGIAPIIGSTEEEAERKYKESAELVSIDNALDYLGRFFEHHDFSAYPLDEPFPELGDLGQNSFRSTTDRIKAKAKQEGLTLREVALQTTTPRGAFLGTPEQVADRIQQWFEGRAADGFIVSGGVPASLADFVDHVVPILQHRGLYRRDYEADTLRGNLGIPVPPNRYAKEEQTIEDPIMILEVATINVKPGTASEFESAFRRASTLISRARGYMEHELNKCVEKDNQYILLVRWASLSDHTVGFLGSPEYEEWKELLHAFYEPEPDIVDALESDLPAIVDIYNSTIASRSVTADLSPVTAESRVKWFHEHTPEHLPLWVIRDGVELAGWFSFQSFHERPAYKATAEISIYISERYRGEGIGSLLLDHALRNAPGLGLRSLIGLVFGHNEPSLKLLRRFGFEQWGLLPHVAELDGIERDLVIMGRRLEEV</sequence>
<dbReference type="CDD" id="cd14817">
    <property type="entry name" value="D-Ala-D-Ala_dipeptidase_VanX"/>
    <property type="match status" value="1"/>
</dbReference>
<dbReference type="HAMAP" id="MF_01924">
    <property type="entry name" value="A_A_dipeptidase"/>
    <property type="match status" value="1"/>
</dbReference>
<accession>A0A178U614</accession>
<evidence type="ECO:0000313" key="16">
    <source>
        <dbReference type="Proteomes" id="UP000078284"/>
    </source>
</evidence>
<dbReference type="SUPFAM" id="SSF54909">
    <property type="entry name" value="Dimeric alpha+beta barrel"/>
    <property type="match status" value="1"/>
</dbReference>
<keyword evidence="10" id="KW-0482">Metalloprotease</keyword>
<evidence type="ECO:0008006" key="17">
    <source>
        <dbReference type="Google" id="ProtNLM"/>
    </source>
</evidence>
<dbReference type="PANTHER" id="PTHR30011:SF16">
    <property type="entry name" value="C2H2 FINGER DOMAIN TRANSCRIPTION FACTOR (EUROFUNG)-RELATED"/>
    <property type="match status" value="1"/>
</dbReference>
<dbReference type="Gene3D" id="3.30.1380.10">
    <property type="match status" value="1"/>
</dbReference>
<dbReference type="Pfam" id="PF03992">
    <property type="entry name" value="ABM"/>
    <property type="match status" value="1"/>
</dbReference>
<feature type="domain" description="ABM" evidence="14">
    <location>
        <begin position="1032"/>
        <end position="1121"/>
    </location>
</feature>
<dbReference type="InterPro" id="IPR000182">
    <property type="entry name" value="GNAT_dom"/>
</dbReference>
<dbReference type="GO" id="GO:0006508">
    <property type="term" value="P:proteolysis"/>
    <property type="evidence" value="ECO:0007669"/>
    <property type="project" value="UniProtKB-KW"/>
</dbReference>
<evidence type="ECO:0000256" key="11">
    <source>
        <dbReference type="ARBA" id="ARBA00023316"/>
    </source>
</evidence>
<dbReference type="Gene3D" id="3.20.20.30">
    <property type="entry name" value="Luciferase-like domain"/>
    <property type="match status" value="1"/>
</dbReference>
<proteinExistence type="inferred from homology"/>
<keyword evidence="6" id="KW-0862">Zinc</keyword>
<evidence type="ECO:0000256" key="3">
    <source>
        <dbReference type="ARBA" id="ARBA00022670"/>
    </source>
</evidence>
<comment type="caution">
    <text evidence="15">The sequence shown here is derived from an EMBL/GenBank/DDBJ whole genome shotgun (WGS) entry which is preliminary data.</text>
</comment>
<keyword evidence="9" id="KW-0503">Monooxygenase</keyword>
<keyword evidence="4" id="KW-0479">Metal-binding</keyword>
<dbReference type="InterPro" id="IPR024131">
    <property type="entry name" value="UPF0489"/>
</dbReference>
<evidence type="ECO:0000259" key="13">
    <source>
        <dbReference type="PROSITE" id="PS51186"/>
    </source>
</evidence>
<dbReference type="GO" id="GO:0071555">
    <property type="term" value="P:cell wall organization"/>
    <property type="evidence" value="ECO:0007669"/>
    <property type="project" value="UniProtKB-KW"/>
</dbReference>
<dbReference type="InterPro" id="IPR011008">
    <property type="entry name" value="Dimeric_a/b-barrel"/>
</dbReference>
<evidence type="ECO:0000256" key="1">
    <source>
        <dbReference type="ARBA" id="ARBA00022630"/>
    </source>
</evidence>
<dbReference type="CDD" id="cd01095">
    <property type="entry name" value="Nitrilotriacetate_monoxgenase"/>
    <property type="match status" value="1"/>
</dbReference>
<dbReference type="InterPro" id="IPR036661">
    <property type="entry name" value="Luciferase-like_sf"/>
</dbReference>
<evidence type="ECO:0000256" key="8">
    <source>
        <dbReference type="ARBA" id="ARBA00023002"/>
    </source>
</evidence>
<protein>
    <recommendedName>
        <fullName evidence="17">D-Ala-D-Ala dipeptidase</fullName>
    </recommendedName>
</protein>
<dbReference type="Gene3D" id="3.40.630.30">
    <property type="match status" value="2"/>
</dbReference>
<dbReference type="InterPro" id="IPR000755">
    <property type="entry name" value="A_A_dipeptidase"/>
</dbReference>
<dbReference type="Pfam" id="PF12640">
    <property type="entry name" value="UPF0489"/>
    <property type="match status" value="1"/>
</dbReference>
<dbReference type="InterPro" id="IPR051260">
    <property type="entry name" value="Diverse_substr_monoxygenases"/>
</dbReference>
<dbReference type="GO" id="GO:0016747">
    <property type="term" value="F:acyltransferase activity, transferring groups other than amino-acyl groups"/>
    <property type="evidence" value="ECO:0007669"/>
    <property type="project" value="InterPro"/>
</dbReference>
<keyword evidence="1" id="KW-0285">Flavoprotein</keyword>
<dbReference type="PROSITE" id="PS51725">
    <property type="entry name" value="ABM"/>
    <property type="match status" value="1"/>
</dbReference>
<evidence type="ECO:0000313" key="15">
    <source>
        <dbReference type="EMBL" id="OAO89065.1"/>
    </source>
</evidence>
<evidence type="ECO:0000259" key="14">
    <source>
        <dbReference type="PROSITE" id="PS51725"/>
    </source>
</evidence>
<dbReference type="GO" id="GO:0016805">
    <property type="term" value="F:dipeptidase activity"/>
    <property type="evidence" value="ECO:0007669"/>
    <property type="project" value="UniProtKB-KW"/>
</dbReference>
<dbReference type="GO" id="GO:0016705">
    <property type="term" value="F:oxidoreductase activity, acting on paired donors, with incorporation or reduction of molecular oxygen"/>
    <property type="evidence" value="ECO:0007669"/>
    <property type="project" value="InterPro"/>
</dbReference>
<keyword evidence="3" id="KW-0645">Protease</keyword>
<name>A0A178U614_ARATH</name>
<dbReference type="SUPFAM" id="SSF55729">
    <property type="entry name" value="Acyl-CoA N-acyltransferases (Nat)"/>
    <property type="match status" value="2"/>
</dbReference>
<dbReference type="InterPro" id="IPR016215">
    <property type="entry name" value="NTA_MOA"/>
</dbReference>